<comment type="caution">
    <text evidence="2">The sequence shown here is derived from an EMBL/GenBank/DDBJ whole genome shotgun (WGS) entry which is preliminary data.</text>
</comment>
<accession>A0A5D4GPY5</accession>
<evidence type="ECO:0000313" key="3">
    <source>
        <dbReference type="Proteomes" id="UP000323258"/>
    </source>
</evidence>
<sequence length="114" mass="12609">MDKEAIADLFAGLGRVTVKRMFGGKGIYHDGLIVALEVDGEILLKADAQSAPDFEAAGSRQWVYEGHMRKGPVAMPYWSIPDDALDDPDEVTVWARRAFEASLRAQSSKKSRKK</sequence>
<dbReference type="InterPro" id="IPR007076">
    <property type="entry name" value="TfoX_N"/>
</dbReference>
<reference evidence="2 3" key="2">
    <citation type="submission" date="2019-09" db="EMBL/GenBank/DDBJ databases">
        <title>Mesorhizobium sp. MaA-C15 isolated from Microcystis aeruginosa.</title>
        <authorList>
            <person name="Jeong S.E."/>
            <person name="Jin H.M."/>
            <person name="Jeon C.O."/>
        </authorList>
    </citation>
    <scope>NUCLEOTIDE SEQUENCE [LARGE SCALE GENOMIC DNA]</scope>
    <source>
        <strain evidence="2 3">MaA-C15</strain>
    </source>
</reference>
<dbReference type="Pfam" id="PF04993">
    <property type="entry name" value="TfoX_N"/>
    <property type="match status" value="1"/>
</dbReference>
<dbReference type="InterPro" id="IPR047525">
    <property type="entry name" value="TfoX-like"/>
</dbReference>
<dbReference type="PANTHER" id="PTHR36121:SF1">
    <property type="entry name" value="PROTEIN SXY"/>
    <property type="match status" value="1"/>
</dbReference>
<dbReference type="RefSeq" id="WP_148915732.1">
    <property type="nucleotide sequence ID" value="NZ_VSZS01000065.1"/>
</dbReference>
<proteinExistence type="predicted"/>
<dbReference type="SUPFAM" id="SSF159894">
    <property type="entry name" value="YgaC/TfoX-N like"/>
    <property type="match status" value="1"/>
</dbReference>
<dbReference type="OrthoDB" id="1524907at2"/>
<dbReference type="PANTHER" id="PTHR36121">
    <property type="entry name" value="PROTEIN SXY"/>
    <property type="match status" value="1"/>
</dbReference>
<dbReference type="Proteomes" id="UP000323258">
    <property type="component" value="Unassembled WGS sequence"/>
</dbReference>
<dbReference type="AlphaFoldDB" id="A0A5D4GPY5"/>
<reference evidence="2 3" key="1">
    <citation type="submission" date="2019-08" db="EMBL/GenBank/DDBJ databases">
        <authorList>
            <person name="Seo Y.L."/>
        </authorList>
    </citation>
    <scope>NUCLEOTIDE SEQUENCE [LARGE SCALE GENOMIC DNA]</scope>
    <source>
        <strain evidence="2 3">MaA-C15</strain>
    </source>
</reference>
<organism evidence="2 3">
    <name type="scientific">Neoaquamicrobium microcysteis</name>
    <dbReference type="NCBI Taxonomy" id="2682781"/>
    <lineage>
        <taxon>Bacteria</taxon>
        <taxon>Pseudomonadati</taxon>
        <taxon>Pseudomonadota</taxon>
        <taxon>Alphaproteobacteria</taxon>
        <taxon>Hyphomicrobiales</taxon>
        <taxon>Phyllobacteriaceae</taxon>
        <taxon>Neoaquamicrobium</taxon>
    </lineage>
</organism>
<protein>
    <submittedName>
        <fullName evidence="2">TfoX/Sxy family protein</fullName>
    </submittedName>
</protein>
<name>A0A5D4GPY5_9HYPH</name>
<evidence type="ECO:0000259" key="1">
    <source>
        <dbReference type="Pfam" id="PF04993"/>
    </source>
</evidence>
<dbReference type="EMBL" id="VSZS01000065">
    <property type="protein sequence ID" value="TYR30931.1"/>
    <property type="molecule type" value="Genomic_DNA"/>
</dbReference>
<keyword evidence="3" id="KW-1185">Reference proteome</keyword>
<dbReference type="Gene3D" id="3.30.1460.30">
    <property type="entry name" value="YgaC/TfoX-N like chaperone"/>
    <property type="match status" value="1"/>
</dbReference>
<gene>
    <name evidence="2" type="ORF">FY036_15910</name>
</gene>
<evidence type="ECO:0000313" key="2">
    <source>
        <dbReference type="EMBL" id="TYR30931.1"/>
    </source>
</evidence>
<feature type="domain" description="TfoX N-terminal" evidence="1">
    <location>
        <begin position="8"/>
        <end position="101"/>
    </location>
</feature>